<reference evidence="2" key="1">
    <citation type="submission" date="2022-06" db="EMBL/GenBank/DDBJ databases">
        <title>Draft genome sequence of Streptomyces sp. RB6PN25 isolated from peat swamp forest in Thailand.</title>
        <authorList>
            <person name="Duangmal K."/>
            <person name="Klaysubun C."/>
        </authorList>
    </citation>
    <scope>NUCLEOTIDE SEQUENCE</scope>
    <source>
        <strain evidence="2">RB6PN25</strain>
    </source>
</reference>
<dbReference type="Gene3D" id="3.90.180.10">
    <property type="entry name" value="Medium-chain alcohol dehydrogenases, catalytic domain"/>
    <property type="match status" value="1"/>
</dbReference>
<evidence type="ECO:0000313" key="3">
    <source>
        <dbReference type="Proteomes" id="UP001057702"/>
    </source>
</evidence>
<dbReference type="Pfam" id="PF00107">
    <property type="entry name" value="ADH_zinc_N"/>
    <property type="match status" value="1"/>
</dbReference>
<comment type="caution">
    <text evidence="2">The sequence shown here is derived from an EMBL/GenBank/DDBJ whole genome shotgun (WGS) entry which is preliminary data.</text>
</comment>
<name>A0ABT1PZP2_9ACTN</name>
<dbReference type="Proteomes" id="UP001057702">
    <property type="component" value="Unassembled WGS sequence"/>
</dbReference>
<dbReference type="InterPro" id="IPR013149">
    <property type="entry name" value="ADH-like_C"/>
</dbReference>
<protein>
    <submittedName>
        <fullName evidence="2">Zinc-binding dehydrogenase</fullName>
    </submittedName>
</protein>
<dbReference type="EMBL" id="JANFNG010000019">
    <property type="protein sequence ID" value="MCQ4083143.1"/>
    <property type="molecule type" value="Genomic_DNA"/>
</dbReference>
<dbReference type="SUPFAM" id="SSF51735">
    <property type="entry name" value="NAD(P)-binding Rossmann-fold domains"/>
    <property type="match status" value="1"/>
</dbReference>
<gene>
    <name evidence="2" type="ORF">NGB36_21670</name>
</gene>
<evidence type="ECO:0000313" key="2">
    <source>
        <dbReference type="EMBL" id="MCQ4083143.1"/>
    </source>
</evidence>
<proteinExistence type="predicted"/>
<evidence type="ECO:0000259" key="1">
    <source>
        <dbReference type="Pfam" id="PF00107"/>
    </source>
</evidence>
<keyword evidence="3" id="KW-1185">Reference proteome</keyword>
<sequence length="154" mass="16654">MGVDRLALKPGCLDGLPLAAAVDGDADGDLARAVREVTGEWGVDCVIDNLGIPAIWQQYRDTLADMGRVVDSGVIARDPLPVRLLPFYLRSQSLIGVRTGNRAHIARLWRDVAAGFRVPEAFVDTRPWEAVGDAHWTIEMGISRGQAVLEVPAA</sequence>
<accession>A0ABT1PZP2</accession>
<dbReference type="InterPro" id="IPR036291">
    <property type="entry name" value="NAD(P)-bd_dom_sf"/>
</dbReference>
<feature type="domain" description="Alcohol dehydrogenase-like C-terminal" evidence="1">
    <location>
        <begin position="21"/>
        <end position="110"/>
    </location>
</feature>
<organism evidence="2 3">
    <name type="scientific">Streptomyces humicola</name>
    <dbReference type="NCBI Taxonomy" id="2953240"/>
    <lineage>
        <taxon>Bacteria</taxon>
        <taxon>Bacillati</taxon>
        <taxon>Actinomycetota</taxon>
        <taxon>Actinomycetes</taxon>
        <taxon>Kitasatosporales</taxon>
        <taxon>Streptomycetaceae</taxon>
        <taxon>Streptomyces</taxon>
    </lineage>
</organism>